<proteinExistence type="predicted"/>
<name>A0A8E2FC29_9PEZI</name>
<organism evidence="1 2">
    <name type="scientific">Glonium stellatum</name>
    <dbReference type="NCBI Taxonomy" id="574774"/>
    <lineage>
        <taxon>Eukaryota</taxon>
        <taxon>Fungi</taxon>
        <taxon>Dikarya</taxon>
        <taxon>Ascomycota</taxon>
        <taxon>Pezizomycotina</taxon>
        <taxon>Dothideomycetes</taxon>
        <taxon>Pleosporomycetidae</taxon>
        <taxon>Gloniales</taxon>
        <taxon>Gloniaceae</taxon>
        <taxon>Glonium</taxon>
    </lineage>
</organism>
<dbReference type="OrthoDB" id="5336357at2759"/>
<sequence length="162" mass="18265">MDVRKLSSFDLNSRTRKRFRDNRPDENIIHETTMDKLFSAQRQFPHATPVLSQPQPSVRSSTPTQKSTLHSFWSLPRSRPQPIFTHVNSSSISNTQLPRCEDCDNVLHGDDEMDIDYGDSNSVDQFACQSCGRSICGTCAVVSDNRSCLHCATMGGNTRRGW</sequence>
<dbReference type="Proteomes" id="UP000250140">
    <property type="component" value="Unassembled WGS sequence"/>
</dbReference>
<gene>
    <name evidence="1" type="ORF">AOQ84DRAFT_282545</name>
</gene>
<dbReference type="EMBL" id="KV748679">
    <property type="protein sequence ID" value="OCL13723.1"/>
    <property type="molecule type" value="Genomic_DNA"/>
</dbReference>
<reference evidence="1 2" key="1">
    <citation type="journal article" date="2016" name="Nat. Commun.">
        <title>Ectomycorrhizal ecology is imprinted in the genome of the dominant symbiotic fungus Cenococcum geophilum.</title>
        <authorList>
            <consortium name="DOE Joint Genome Institute"/>
            <person name="Peter M."/>
            <person name="Kohler A."/>
            <person name="Ohm R.A."/>
            <person name="Kuo A."/>
            <person name="Krutzmann J."/>
            <person name="Morin E."/>
            <person name="Arend M."/>
            <person name="Barry K.W."/>
            <person name="Binder M."/>
            <person name="Choi C."/>
            <person name="Clum A."/>
            <person name="Copeland A."/>
            <person name="Grisel N."/>
            <person name="Haridas S."/>
            <person name="Kipfer T."/>
            <person name="LaButti K."/>
            <person name="Lindquist E."/>
            <person name="Lipzen A."/>
            <person name="Maire R."/>
            <person name="Meier B."/>
            <person name="Mihaltcheva S."/>
            <person name="Molinier V."/>
            <person name="Murat C."/>
            <person name="Poggeler S."/>
            <person name="Quandt C.A."/>
            <person name="Sperisen C."/>
            <person name="Tritt A."/>
            <person name="Tisserant E."/>
            <person name="Crous P.W."/>
            <person name="Henrissat B."/>
            <person name="Nehls U."/>
            <person name="Egli S."/>
            <person name="Spatafora J.W."/>
            <person name="Grigoriev I.V."/>
            <person name="Martin F.M."/>
        </authorList>
    </citation>
    <scope>NUCLEOTIDE SEQUENCE [LARGE SCALE GENOMIC DNA]</scope>
    <source>
        <strain evidence="1 2">CBS 207.34</strain>
    </source>
</reference>
<protein>
    <submittedName>
        <fullName evidence="1">Uncharacterized protein</fullName>
    </submittedName>
</protein>
<keyword evidence="2" id="KW-1185">Reference proteome</keyword>
<accession>A0A8E2FC29</accession>
<evidence type="ECO:0000313" key="2">
    <source>
        <dbReference type="Proteomes" id="UP000250140"/>
    </source>
</evidence>
<evidence type="ECO:0000313" key="1">
    <source>
        <dbReference type="EMBL" id="OCL13723.1"/>
    </source>
</evidence>
<dbReference type="AlphaFoldDB" id="A0A8E2FC29"/>